<keyword evidence="3" id="KW-1003">Cell membrane</keyword>
<feature type="transmembrane region" description="Helical" evidence="9">
    <location>
        <begin position="260"/>
        <end position="284"/>
    </location>
</feature>
<evidence type="ECO:0000256" key="2">
    <source>
        <dbReference type="ARBA" id="ARBA00022448"/>
    </source>
</evidence>
<keyword evidence="6 9" id="KW-0812">Transmembrane</keyword>
<feature type="transmembrane region" description="Helical" evidence="9">
    <location>
        <begin position="43"/>
        <end position="67"/>
    </location>
</feature>
<dbReference type="GO" id="GO:0015577">
    <property type="term" value="F:galactitol transmembrane transporter activity"/>
    <property type="evidence" value="ECO:0007669"/>
    <property type="project" value="InterPro"/>
</dbReference>
<feature type="transmembrane region" description="Helical" evidence="9">
    <location>
        <begin position="222"/>
        <end position="240"/>
    </location>
</feature>
<protein>
    <submittedName>
        <fullName evidence="10">PTS galactitol transporter subunit IIC</fullName>
    </submittedName>
</protein>
<dbReference type="Pfam" id="PF03611">
    <property type="entry name" value="EIIC-GAT"/>
    <property type="match status" value="1"/>
</dbReference>
<dbReference type="GO" id="GO:0005886">
    <property type="term" value="C:plasma membrane"/>
    <property type="evidence" value="ECO:0007669"/>
    <property type="project" value="UniProtKB-SubCell"/>
</dbReference>
<dbReference type="Proteomes" id="UP000261212">
    <property type="component" value="Unassembled WGS sequence"/>
</dbReference>
<accession>A0A3E3DZ55</accession>
<dbReference type="InterPro" id="IPR004703">
    <property type="entry name" value="PTS_sugar-sp_permease"/>
</dbReference>
<evidence type="ECO:0000313" key="11">
    <source>
        <dbReference type="Proteomes" id="UP000261212"/>
    </source>
</evidence>
<feature type="transmembrane region" description="Helical" evidence="9">
    <location>
        <begin position="13"/>
        <end position="31"/>
    </location>
</feature>
<dbReference type="PIRSF" id="PIRSF006304">
    <property type="entry name" value="GatC"/>
    <property type="match status" value="1"/>
</dbReference>
<dbReference type="RefSeq" id="WP_117532259.1">
    <property type="nucleotide sequence ID" value="NZ_QUSM01000003.1"/>
</dbReference>
<feature type="transmembrane region" description="Helical" evidence="9">
    <location>
        <begin position="365"/>
        <end position="391"/>
    </location>
</feature>
<keyword evidence="7 9" id="KW-1133">Transmembrane helix</keyword>
<evidence type="ECO:0000256" key="5">
    <source>
        <dbReference type="ARBA" id="ARBA00022683"/>
    </source>
</evidence>
<name>A0A3E3DZ55_9FIRM</name>
<keyword evidence="2" id="KW-0813">Transport</keyword>
<sequence length="472" mass="50961">MAFLEVLKNILDTLGSVVIVPVMIFIIALFMRVPVKKAFISGLSIGIGLEGFNLLIGSFSGVIAPVVQRMVDVSGINLPIFDIGWQAGAMIAYSTNIGLLFMGLCIALQLLMFATKFTNVFQATDLWNNYSYMIYGSMCYLVTKNFWLSFGCMLVLLLFATVCAEFISRRFANYYGYEGCTVSMLHIVGDAPYAFFMNWLLNKFGLYKIKADPTTLKKRLGFIGDPMVLGAIVGLILGISGNFDRMLTLEGLGSILTCTIATSAVMTIFPKIASIFAGAFTSITSAARKNAKGKDMIISVNDATVYGETAGLTTGLICMPIILLLAFILPGNKVLPVLNLVAIPYGMLTFISMSNGNIVKSVISALGKLILTLYISTLIAPMFTQIALSVGIEIAAGLTLVTAWGSVDHPIGIAVMYAFISGNPLIIGGVIVADILFYVLFKKNKNKILDFVEKEAYRGMEDVTDNVSVGVA</sequence>
<dbReference type="InterPro" id="IPR013853">
    <property type="entry name" value="EIIC-GAT"/>
</dbReference>
<reference evidence="10 11" key="1">
    <citation type="submission" date="2018-08" db="EMBL/GenBank/DDBJ databases">
        <title>A genome reference for cultivated species of the human gut microbiota.</title>
        <authorList>
            <person name="Zou Y."/>
            <person name="Xue W."/>
            <person name="Luo G."/>
        </authorList>
    </citation>
    <scope>NUCLEOTIDE SEQUENCE [LARGE SCALE GENOMIC DNA]</scope>
    <source>
        <strain evidence="10 11">AM25-6</strain>
    </source>
</reference>
<evidence type="ECO:0000256" key="3">
    <source>
        <dbReference type="ARBA" id="ARBA00022475"/>
    </source>
</evidence>
<evidence type="ECO:0000256" key="9">
    <source>
        <dbReference type="SAM" id="Phobius"/>
    </source>
</evidence>
<evidence type="ECO:0000313" key="10">
    <source>
        <dbReference type="EMBL" id="RGD74567.1"/>
    </source>
</evidence>
<keyword evidence="4" id="KW-0762">Sugar transport</keyword>
<dbReference type="EMBL" id="QUSM01000003">
    <property type="protein sequence ID" value="RGD74567.1"/>
    <property type="molecule type" value="Genomic_DNA"/>
</dbReference>
<feature type="transmembrane region" description="Helical" evidence="9">
    <location>
        <begin position="334"/>
        <end position="353"/>
    </location>
</feature>
<comment type="subcellular location">
    <subcellularLocation>
        <location evidence="1">Cell membrane</location>
        <topology evidence="1">Multi-pass membrane protein</topology>
    </subcellularLocation>
</comment>
<keyword evidence="8 9" id="KW-0472">Membrane</keyword>
<feature type="transmembrane region" description="Helical" evidence="9">
    <location>
        <begin position="87"/>
        <end position="111"/>
    </location>
</feature>
<dbReference type="GO" id="GO:0009401">
    <property type="term" value="P:phosphoenolpyruvate-dependent sugar phosphotransferase system"/>
    <property type="evidence" value="ECO:0007669"/>
    <property type="project" value="UniProtKB-KW"/>
</dbReference>
<evidence type="ECO:0000256" key="8">
    <source>
        <dbReference type="ARBA" id="ARBA00023136"/>
    </source>
</evidence>
<evidence type="ECO:0000256" key="6">
    <source>
        <dbReference type="ARBA" id="ARBA00022692"/>
    </source>
</evidence>
<evidence type="ECO:0000256" key="4">
    <source>
        <dbReference type="ARBA" id="ARBA00022597"/>
    </source>
</evidence>
<feature type="transmembrane region" description="Helical" evidence="9">
    <location>
        <begin position="305"/>
        <end position="328"/>
    </location>
</feature>
<proteinExistence type="predicted"/>
<dbReference type="AlphaFoldDB" id="A0A3E3DZ55"/>
<feature type="transmembrane region" description="Helical" evidence="9">
    <location>
        <begin position="411"/>
        <end position="441"/>
    </location>
</feature>
<dbReference type="PANTHER" id="PTHR37324:SF2">
    <property type="entry name" value="PTS SYSTEM GALACTITOL-SPECIFIC EIIC COMPONENT"/>
    <property type="match status" value="1"/>
</dbReference>
<feature type="transmembrane region" description="Helical" evidence="9">
    <location>
        <begin position="146"/>
        <end position="168"/>
    </location>
</feature>
<evidence type="ECO:0000256" key="7">
    <source>
        <dbReference type="ARBA" id="ARBA00022989"/>
    </source>
</evidence>
<comment type="caution">
    <text evidence="10">The sequence shown here is derived from an EMBL/GenBank/DDBJ whole genome shotgun (WGS) entry which is preliminary data.</text>
</comment>
<organism evidence="10 11">
    <name type="scientific">Anaerofustis stercorihominis</name>
    <dbReference type="NCBI Taxonomy" id="214853"/>
    <lineage>
        <taxon>Bacteria</taxon>
        <taxon>Bacillati</taxon>
        <taxon>Bacillota</taxon>
        <taxon>Clostridia</taxon>
        <taxon>Eubacteriales</taxon>
        <taxon>Eubacteriaceae</taxon>
        <taxon>Anaerofustis</taxon>
    </lineage>
</organism>
<evidence type="ECO:0000256" key="1">
    <source>
        <dbReference type="ARBA" id="ARBA00004651"/>
    </source>
</evidence>
<dbReference type="PANTHER" id="PTHR37324">
    <property type="entry name" value="PTS SYSTEM GALACTITOL-SPECIFIC EIIC COMPONENT"/>
    <property type="match status" value="1"/>
</dbReference>
<keyword evidence="5" id="KW-0598">Phosphotransferase system</keyword>
<gene>
    <name evidence="10" type="ORF">DW687_07365</name>
</gene>